<dbReference type="Proteomes" id="UP000446768">
    <property type="component" value="Unassembled WGS sequence"/>
</dbReference>
<dbReference type="PANTHER" id="PTHR42776">
    <property type="entry name" value="SERINE PEPTIDASE S9 FAMILY MEMBER"/>
    <property type="match status" value="1"/>
</dbReference>
<feature type="signal peptide" evidence="2">
    <location>
        <begin position="1"/>
        <end position="19"/>
    </location>
</feature>
<dbReference type="InterPro" id="IPR029058">
    <property type="entry name" value="AB_hydrolase_fold"/>
</dbReference>
<organism evidence="4 5">
    <name type="scientific">Pseudoduganella rivuli</name>
    <dbReference type="NCBI Taxonomy" id="2666085"/>
    <lineage>
        <taxon>Bacteria</taxon>
        <taxon>Pseudomonadati</taxon>
        <taxon>Pseudomonadota</taxon>
        <taxon>Betaproteobacteria</taxon>
        <taxon>Burkholderiales</taxon>
        <taxon>Oxalobacteraceae</taxon>
        <taxon>Telluria group</taxon>
        <taxon>Pseudoduganella</taxon>
    </lineage>
</organism>
<name>A0A7X2IVA1_9BURK</name>
<dbReference type="InterPro" id="IPR001375">
    <property type="entry name" value="Peptidase_S9_cat"/>
</dbReference>
<dbReference type="GO" id="GO:0004252">
    <property type="term" value="F:serine-type endopeptidase activity"/>
    <property type="evidence" value="ECO:0007669"/>
    <property type="project" value="TreeGrafter"/>
</dbReference>
<dbReference type="Gene3D" id="3.40.50.1820">
    <property type="entry name" value="alpha/beta hydrolase"/>
    <property type="match status" value="1"/>
</dbReference>
<keyword evidence="5" id="KW-1185">Reference proteome</keyword>
<protein>
    <submittedName>
        <fullName evidence="4">Alpha/beta fold hydrolase</fullName>
    </submittedName>
</protein>
<evidence type="ECO:0000256" key="2">
    <source>
        <dbReference type="SAM" id="SignalP"/>
    </source>
</evidence>
<proteinExistence type="predicted"/>
<dbReference type="AlphaFoldDB" id="A0A7X2IVA1"/>
<keyword evidence="2" id="KW-0732">Signal</keyword>
<evidence type="ECO:0000259" key="3">
    <source>
        <dbReference type="Pfam" id="PF00326"/>
    </source>
</evidence>
<dbReference type="EMBL" id="WKJJ01000038">
    <property type="protein sequence ID" value="MRV76674.1"/>
    <property type="molecule type" value="Genomic_DNA"/>
</dbReference>
<evidence type="ECO:0000256" key="1">
    <source>
        <dbReference type="ARBA" id="ARBA00022801"/>
    </source>
</evidence>
<feature type="chain" id="PRO_5031431639" evidence="2">
    <location>
        <begin position="20"/>
        <end position="661"/>
    </location>
</feature>
<keyword evidence="1 4" id="KW-0378">Hydrolase</keyword>
<dbReference type="Gene3D" id="2.115.10.10">
    <property type="entry name" value="Tachylectin 2"/>
    <property type="match status" value="1"/>
</dbReference>
<sequence length="661" mass="72644">MLAAAILALAACMTQPAGAATPIPVGMFFNNAAFSSPQLSPDGSHVAMLAVGANQRQRLGVVDLRDFSVKVVAEFRETDVHDFKWISDERLLFNTQDSHLAQGDQRYGPGLFAVNRDGSNFRQLARSQALTYSINGEANNLLPPSIRMLEYGAQDSSTVYVADLQFRAMDQPADVELLQLNTLNGKSAGFTSPTPMRGWLLDYNGQPRLAFSANGDLMHVHLRDQASGAWREVASFNSFTGASKQFKPLAFGPDGVLYVTAQDGNDVSSLYRFDPATGKLGDKPLLSLQGYDFRGRLIFGNGKLLGVRFVADGEDTVWFDDNMKAIQQTIDKKLPHTVNLIMPATRPSAPWMLVTAYSDRQPQVYMVYNTKTGSLQRIAESHAGIKPSQMGRQEVVRYKARDGLEIPALLTLPAGQDKNLPLVMLVHGGPWVRGNQWGWEAQAQFLASRGYAVLAPDFRGSTGYGGRHFQAGWRQWGMAMQDDIADGAKWAIAQGYAAPARVCIAGASYGGYSTLMGLVKDPGLYRCGIAWAGVTDISLLYSGHWRYASDFSAEYKLYGMPLMVGDPVKDAERLNANSPLQQAARITRPLLLAHGGADVRVPLVHGLKMRDALKPVNKNLEWVEYEKEGHGWFLPDTRIDFWTRVEAFLDHHIGPASQGQP</sequence>
<evidence type="ECO:0000313" key="5">
    <source>
        <dbReference type="Proteomes" id="UP000446768"/>
    </source>
</evidence>
<dbReference type="SUPFAM" id="SSF82171">
    <property type="entry name" value="DPP6 N-terminal domain-like"/>
    <property type="match status" value="1"/>
</dbReference>
<gene>
    <name evidence="4" type="ORF">GJ700_33670</name>
</gene>
<dbReference type="Pfam" id="PF00326">
    <property type="entry name" value="Peptidase_S9"/>
    <property type="match status" value="1"/>
</dbReference>
<dbReference type="PANTHER" id="PTHR42776:SF27">
    <property type="entry name" value="DIPEPTIDYL PEPTIDASE FAMILY MEMBER 6"/>
    <property type="match status" value="1"/>
</dbReference>
<accession>A0A7X2IVA1</accession>
<evidence type="ECO:0000313" key="4">
    <source>
        <dbReference type="EMBL" id="MRV76674.1"/>
    </source>
</evidence>
<reference evidence="4 5" key="1">
    <citation type="submission" date="2019-11" db="EMBL/GenBank/DDBJ databases">
        <title>Novel species isolated from a subtropical stream in China.</title>
        <authorList>
            <person name="Lu H."/>
        </authorList>
    </citation>
    <scope>NUCLEOTIDE SEQUENCE [LARGE SCALE GENOMIC DNA]</scope>
    <source>
        <strain evidence="4 5">FT92W</strain>
    </source>
</reference>
<dbReference type="SUPFAM" id="SSF53474">
    <property type="entry name" value="alpha/beta-Hydrolases"/>
    <property type="match status" value="1"/>
</dbReference>
<dbReference type="GO" id="GO:0006508">
    <property type="term" value="P:proteolysis"/>
    <property type="evidence" value="ECO:0007669"/>
    <property type="project" value="InterPro"/>
</dbReference>
<feature type="domain" description="Peptidase S9 prolyl oligopeptidase catalytic" evidence="3">
    <location>
        <begin position="440"/>
        <end position="654"/>
    </location>
</feature>
<comment type="caution">
    <text evidence="4">The sequence shown here is derived from an EMBL/GenBank/DDBJ whole genome shotgun (WGS) entry which is preliminary data.</text>
</comment>